<organism evidence="21 22">
    <name type="scientific">Thecamonas trahens ATCC 50062</name>
    <dbReference type="NCBI Taxonomy" id="461836"/>
    <lineage>
        <taxon>Eukaryota</taxon>
        <taxon>Apusozoa</taxon>
        <taxon>Apusomonadida</taxon>
        <taxon>Apusomonadidae</taxon>
        <taxon>Thecamonas</taxon>
    </lineage>
</organism>
<sequence length="270" mass="29346">MPALYANAPAEVADEAGRLVALAWCLLGCGAVAAAVLVAGVTAPYGRYNTAGRSWIYGWNVPGRLAWFVQEMPCVVASATALAYAPGELSRAQMALLAAFAVHYFHRACVFPFRMVGSKPSSLMTTVLAFAFCAANGYMQTRWITAHAQPWLDSVPALTMATGLVLFVVGMAINIHSDSILLNLRKPGETGYVIPRGGMFDYVSGANFFGEIVEWLGFALAGGCHLVPLSFALFTMCNIGPRALHHHAWYLTKFRDEYPRHRRALVPFVL</sequence>
<evidence type="ECO:0000256" key="16">
    <source>
        <dbReference type="ARBA" id="ARBA00041664"/>
    </source>
</evidence>
<evidence type="ECO:0000256" key="6">
    <source>
        <dbReference type="ARBA" id="ARBA00022782"/>
    </source>
</evidence>
<feature type="transmembrane region" description="Helical" evidence="19">
    <location>
        <begin position="21"/>
        <end position="45"/>
    </location>
</feature>
<keyword evidence="11" id="KW-0560">Oxidoreductase</keyword>
<keyword evidence="5 19" id="KW-0812">Transmembrane</keyword>
<dbReference type="FunFam" id="1.20.120.1630:FF:000002">
    <property type="entry name" value="Steroid 5 alpha-reductase 1"/>
    <property type="match status" value="1"/>
</dbReference>
<evidence type="ECO:0000313" key="21">
    <source>
        <dbReference type="EMBL" id="KNC46340.1"/>
    </source>
</evidence>
<evidence type="ECO:0000256" key="11">
    <source>
        <dbReference type="ARBA" id="ARBA00023002"/>
    </source>
</evidence>
<dbReference type="GeneID" id="25562444"/>
<dbReference type="RefSeq" id="XP_013760633.1">
    <property type="nucleotide sequence ID" value="XM_013905179.1"/>
</dbReference>
<feature type="transmembrane region" description="Helical" evidence="19">
    <location>
        <begin position="121"/>
        <end position="139"/>
    </location>
</feature>
<keyword evidence="22" id="KW-1185">Reference proteome</keyword>
<evidence type="ECO:0000256" key="2">
    <source>
        <dbReference type="ARBA" id="ARBA00004524"/>
    </source>
</evidence>
<dbReference type="AlphaFoldDB" id="A0A0L0D2G1"/>
<feature type="transmembrane region" description="Helical" evidence="19">
    <location>
        <begin position="215"/>
        <end position="234"/>
    </location>
</feature>
<comment type="function">
    <text evidence="14">Converts testosterone into 5-alpha-dihydrotestosterone and progesterone or corticosterone into their corresponding 5-alpha-3-oxosteroids. It plays a central role in sexual differentiation and androgen physiology.</text>
</comment>
<feature type="domain" description="3-oxo-5-alpha-steroid 4-dehydrogenase C-terminal" evidence="20">
    <location>
        <begin position="120"/>
        <end position="270"/>
    </location>
</feature>
<keyword evidence="7" id="KW-0256">Endoplasmic reticulum</keyword>
<protein>
    <recommendedName>
        <fullName evidence="15">3-oxo-5-alpha-steroid 4-dehydrogenase 1</fullName>
        <ecNumber evidence="4">1.3.1.22</ecNumber>
    </recommendedName>
    <alternativeName>
        <fullName evidence="16">SR type 1</fullName>
    </alternativeName>
    <alternativeName>
        <fullName evidence="17">Steroid 5-alpha-reductase 1</fullName>
    </alternativeName>
</protein>
<keyword evidence="9" id="KW-0521">NADP</keyword>
<evidence type="ECO:0000313" key="22">
    <source>
        <dbReference type="Proteomes" id="UP000054408"/>
    </source>
</evidence>
<dbReference type="EMBL" id="GL349442">
    <property type="protein sequence ID" value="KNC46340.1"/>
    <property type="molecule type" value="Genomic_DNA"/>
</dbReference>
<dbReference type="eggNOG" id="KOG1638">
    <property type="taxonomic scope" value="Eukaryota"/>
</dbReference>
<dbReference type="InterPro" id="IPR001104">
    <property type="entry name" value="3-oxo-5_a-steroid_4-DH_C"/>
</dbReference>
<dbReference type="OrthoDB" id="5788137at2759"/>
<dbReference type="InterPro" id="IPR039357">
    <property type="entry name" value="SRD5A/TECR"/>
</dbReference>
<accession>A0A0L0D2G1</accession>
<dbReference type="EC" id="1.3.1.22" evidence="4"/>
<dbReference type="STRING" id="461836.A0A0L0D2G1"/>
<comment type="catalytic activity">
    <reaction evidence="18">
        <text>androst-4-ene-3,17-dione + NADPH + H(+) = 5alpha-androstan-3,17-dione + NADP(+)</text>
        <dbReference type="Rhea" id="RHEA:50816"/>
        <dbReference type="ChEBI" id="CHEBI:15378"/>
        <dbReference type="ChEBI" id="CHEBI:15994"/>
        <dbReference type="ChEBI" id="CHEBI:16422"/>
        <dbReference type="ChEBI" id="CHEBI:57783"/>
        <dbReference type="ChEBI" id="CHEBI:58349"/>
    </reaction>
    <physiologicalReaction direction="left-to-right" evidence="18">
        <dbReference type="Rhea" id="RHEA:50817"/>
    </physiologicalReaction>
</comment>
<keyword evidence="8" id="KW-0492">Microsome</keyword>
<evidence type="ECO:0000256" key="15">
    <source>
        <dbReference type="ARBA" id="ARBA00039428"/>
    </source>
</evidence>
<dbReference type="GO" id="GO:0030154">
    <property type="term" value="P:cell differentiation"/>
    <property type="evidence" value="ECO:0007669"/>
    <property type="project" value="UniProtKB-KW"/>
</dbReference>
<proteinExistence type="inferred from homology"/>
<keyword evidence="10 19" id="KW-1133">Transmembrane helix</keyword>
<dbReference type="InterPro" id="IPR016636">
    <property type="entry name" value="3-oxo-5-alpha-steroid_4-DH"/>
</dbReference>
<comment type="subcellular location">
    <subcellularLocation>
        <location evidence="1">Endoplasmic reticulum membrane</location>
        <topology evidence="1">Multi-pass membrane protein</topology>
    </subcellularLocation>
    <subcellularLocation>
        <location evidence="2">Microsome membrane</location>
    </subcellularLocation>
</comment>
<dbReference type="Gene3D" id="1.20.120.1630">
    <property type="match status" value="1"/>
</dbReference>
<evidence type="ECO:0000256" key="17">
    <source>
        <dbReference type="ARBA" id="ARBA00042579"/>
    </source>
</evidence>
<evidence type="ECO:0000256" key="3">
    <source>
        <dbReference type="ARBA" id="ARBA00007742"/>
    </source>
</evidence>
<keyword evidence="12" id="KW-0443">Lipid metabolism</keyword>
<dbReference type="PANTHER" id="PTHR10556">
    <property type="entry name" value="3-OXO-5-ALPHA-STEROID 4-DEHYDROGENASE"/>
    <property type="match status" value="1"/>
</dbReference>
<comment type="similarity">
    <text evidence="3">Belongs to the steroid 5-alpha reductase family.</text>
</comment>
<evidence type="ECO:0000256" key="19">
    <source>
        <dbReference type="SAM" id="Phobius"/>
    </source>
</evidence>
<keyword evidence="13 19" id="KW-0472">Membrane</keyword>
<evidence type="ECO:0000256" key="5">
    <source>
        <dbReference type="ARBA" id="ARBA00022692"/>
    </source>
</evidence>
<evidence type="ECO:0000256" key="13">
    <source>
        <dbReference type="ARBA" id="ARBA00023136"/>
    </source>
</evidence>
<feature type="transmembrane region" description="Helical" evidence="19">
    <location>
        <begin position="151"/>
        <end position="175"/>
    </location>
</feature>
<keyword evidence="6" id="KW-0221">Differentiation</keyword>
<name>A0A0L0D2G1_THETB</name>
<evidence type="ECO:0000256" key="14">
    <source>
        <dbReference type="ARBA" id="ARBA00037789"/>
    </source>
</evidence>
<dbReference type="GO" id="GO:0006694">
    <property type="term" value="P:steroid biosynthetic process"/>
    <property type="evidence" value="ECO:0007669"/>
    <property type="project" value="TreeGrafter"/>
</dbReference>
<reference evidence="21 22" key="1">
    <citation type="submission" date="2010-05" db="EMBL/GenBank/DDBJ databases">
        <title>The Genome Sequence of Thecamonas trahens ATCC 50062.</title>
        <authorList>
            <consortium name="The Broad Institute Genome Sequencing Platform"/>
            <person name="Russ C."/>
            <person name="Cuomo C."/>
            <person name="Shea T."/>
            <person name="Young S.K."/>
            <person name="Zeng Q."/>
            <person name="Koehrsen M."/>
            <person name="Haas B."/>
            <person name="Borodovsky M."/>
            <person name="Guigo R."/>
            <person name="Alvarado L."/>
            <person name="Berlin A."/>
            <person name="Bochicchio J."/>
            <person name="Borenstein D."/>
            <person name="Chapman S."/>
            <person name="Chen Z."/>
            <person name="Freedman E."/>
            <person name="Gellesch M."/>
            <person name="Goldberg J."/>
            <person name="Griggs A."/>
            <person name="Gujja S."/>
            <person name="Heilman E."/>
            <person name="Heiman D."/>
            <person name="Hepburn T."/>
            <person name="Howarth C."/>
            <person name="Jen D."/>
            <person name="Larson L."/>
            <person name="Mehta T."/>
            <person name="Park D."/>
            <person name="Pearson M."/>
            <person name="Roberts A."/>
            <person name="Saif S."/>
            <person name="Shenoy N."/>
            <person name="Sisk P."/>
            <person name="Stolte C."/>
            <person name="Sykes S."/>
            <person name="Thomson T."/>
            <person name="Walk T."/>
            <person name="White J."/>
            <person name="Yandava C."/>
            <person name="Burger G."/>
            <person name="Gray M.W."/>
            <person name="Holland P.W.H."/>
            <person name="King N."/>
            <person name="Lang F.B.F."/>
            <person name="Roger A.J."/>
            <person name="Ruiz-Trillo I."/>
            <person name="Lander E."/>
            <person name="Nusbaum C."/>
        </authorList>
    </citation>
    <scope>NUCLEOTIDE SEQUENCE [LARGE SCALE GENOMIC DNA]</scope>
    <source>
        <strain evidence="21 22">ATCC 50062</strain>
    </source>
</reference>
<evidence type="ECO:0000256" key="8">
    <source>
        <dbReference type="ARBA" id="ARBA00022848"/>
    </source>
</evidence>
<dbReference type="PROSITE" id="PS50244">
    <property type="entry name" value="S5A_REDUCTASE"/>
    <property type="match status" value="1"/>
</dbReference>
<dbReference type="PANTHER" id="PTHR10556:SF57">
    <property type="entry name" value="3-OXO-5-ALPHA-STEROID 4-DEHYDROGENASE 1"/>
    <property type="match status" value="1"/>
</dbReference>
<dbReference type="Pfam" id="PF02544">
    <property type="entry name" value="Steroid_dh"/>
    <property type="match status" value="1"/>
</dbReference>
<evidence type="ECO:0000256" key="4">
    <source>
        <dbReference type="ARBA" id="ARBA00012049"/>
    </source>
</evidence>
<dbReference type="OMA" id="PHYALEW"/>
<dbReference type="GO" id="GO:0005789">
    <property type="term" value="C:endoplasmic reticulum membrane"/>
    <property type="evidence" value="ECO:0007669"/>
    <property type="project" value="UniProtKB-SubCell"/>
</dbReference>
<evidence type="ECO:0000256" key="9">
    <source>
        <dbReference type="ARBA" id="ARBA00022857"/>
    </source>
</evidence>
<evidence type="ECO:0000256" key="12">
    <source>
        <dbReference type="ARBA" id="ARBA00023098"/>
    </source>
</evidence>
<evidence type="ECO:0000256" key="10">
    <source>
        <dbReference type="ARBA" id="ARBA00022989"/>
    </source>
</evidence>
<dbReference type="GO" id="GO:0047751">
    <property type="term" value="F:3-oxo-5-alpha-steroid 4-dehydrogenase (NADP+) activity"/>
    <property type="evidence" value="ECO:0007669"/>
    <property type="project" value="UniProtKB-EC"/>
</dbReference>
<evidence type="ECO:0000256" key="7">
    <source>
        <dbReference type="ARBA" id="ARBA00022824"/>
    </source>
</evidence>
<dbReference type="Proteomes" id="UP000054408">
    <property type="component" value="Unassembled WGS sequence"/>
</dbReference>
<evidence type="ECO:0000256" key="1">
    <source>
        <dbReference type="ARBA" id="ARBA00004477"/>
    </source>
</evidence>
<evidence type="ECO:0000259" key="20">
    <source>
        <dbReference type="Pfam" id="PF02544"/>
    </source>
</evidence>
<evidence type="ECO:0000256" key="18">
    <source>
        <dbReference type="ARBA" id="ARBA00049166"/>
    </source>
</evidence>
<gene>
    <name evidence="21" type="ORF">AMSG_02792</name>
</gene>
<dbReference type="PIRSF" id="PIRSF015596">
    <property type="entry name" value="5_alpha-SR2"/>
    <property type="match status" value="1"/>
</dbReference>
<feature type="transmembrane region" description="Helical" evidence="19">
    <location>
        <begin position="65"/>
        <end position="84"/>
    </location>
</feature>